<dbReference type="InterPro" id="IPR017853">
    <property type="entry name" value="GH"/>
</dbReference>
<dbReference type="InterPro" id="IPR002772">
    <property type="entry name" value="Glyco_hydro_3_C"/>
</dbReference>
<dbReference type="Pfam" id="PF00933">
    <property type="entry name" value="Glyco_hydro_3"/>
    <property type="match status" value="1"/>
</dbReference>
<evidence type="ECO:0000313" key="5">
    <source>
        <dbReference type="Proteomes" id="UP000584867"/>
    </source>
</evidence>
<protein>
    <submittedName>
        <fullName evidence="4">Beta-glucosidase</fullName>
        <ecNumber evidence="4">3.2.1.21</ecNumber>
    </submittedName>
</protein>
<dbReference type="GO" id="GO:0005975">
    <property type="term" value="P:carbohydrate metabolic process"/>
    <property type="evidence" value="ECO:0007669"/>
    <property type="project" value="InterPro"/>
</dbReference>
<dbReference type="AlphaFoldDB" id="A0A7W8E7P2"/>
<dbReference type="RefSeq" id="WP_184252464.1">
    <property type="nucleotide sequence ID" value="NZ_JACHIO010000001.1"/>
</dbReference>
<dbReference type="InterPro" id="IPR036881">
    <property type="entry name" value="Glyco_hydro_3_C_sf"/>
</dbReference>
<dbReference type="Pfam" id="PF14310">
    <property type="entry name" value="Fn3-like"/>
    <property type="match status" value="1"/>
</dbReference>
<evidence type="ECO:0000256" key="2">
    <source>
        <dbReference type="ARBA" id="ARBA00022801"/>
    </source>
</evidence>
<dbReference type="InterPro" id="IPR050288">
    <property type="entry name" value="Cellulose_deg_GH3"/>
</dbReference>
<evidence type="ECO:0000313" key="4">
    <source>
        <dbReference type="EMBL" id="MBB5061937.1"/>
    </source>
</evidence>
<dbReference type="PRINTS" id="PR00133">
    <property type="entry name" value="GLHYDRLASE3"/>
</dbReference>
<dbReference type="InterPro" id="IPR001764">
    <property type="entry name" value="Glyco_hydro_3_N"/>
</dbReference>
<dbReference type="EC" id="3.2.1.21" evidence="4"/>
<evidence type="ECO:0000256" key="1">
    <source>
        <dbReference type="ARBA" id="ARBA00005336"/>
    </source>
</evidence>
<dbReference type="Gene3D" id="3.20.20.300">
    <property type="entry name" value="Glycoside hydrolase, family 3, N-terminal domain"/>
    <property type="match status" value="2"/>
</dbReference>
<dbReference type="SMART" id="SM01217">
    <property type="entry name" value="Fn3_like"/>
    <property type="match status" value="1"/>
</dbReference>
<comment type="similarity">
    <text evidence="1">Belongs to the glycosyl hydrolase 3 family.</text>
</comment>
<dbReference type="Gene3D" id="3.40.50.1700">
    <property type="entry name" value="Glycoside hydrolase family 3 C-terminal domain"/>
    <property type="match status" value="2"/>
</dbReference>
<dbReference type="Proteomes" id="UP000584867">
    <property type="component" value="Unassembled WGS sequence"/>
</dbReference>
<reference evidence="4 5" key="1">
    <citation type="submission" date="2020-08" db="EMBL/GenBank/DDBJ databases">
        <title>Genomic Encyclopedia of Type Strains, Phase IV (KMG-V): Genome sequencing to study the core and pangenomes of soil and plant-associated prokaryotes.</title>
        <authorList>
            <person name="Whitman W."/>
        </authorList>
    </citation>
    <scope>NUCLEOTIDE SEQUENCE [LARGE SCALE GENOMIC DNA]</scope>
    <source>
        <strain evidence="4 5">X5P3</strain>
    </source>
</reference>
<sequence length="777" mass="83757">MVDVAAGLSGESWMCFSISAILLMASIAVLREGVEVKKHRVIGLLTNCVIIVSSQWGNGAQAQVDARPWMNPKIAPDVRAEMVLHEMTLDEKITLLHGTGQPGFGTPGPKAVLSNGGAGYVDGIPRLGIPGIQMADAAYGVTKSERAGRYATALPSNMALAATWDLESATDFGTLIGRELRAQGYNMTLGGGTNLARELRNGRNFEYQGEDPLLAGTMVGRTMKALQAQHVIGDIKHFAMNDQESGRNAVNVQIDERSMRETDLLAFQIGLRDSGAGAVMCSYNRVNGDFACENKYLLTDVLRKSFGFQGFVVSDWGGTHSTIKASAAGLDNEEPGEFFYGEPLRHAVLDGTISQKELDEHVKRVLFAEFSAGLFEHPQQRSVVDAERGLQVSQAIAERSMVLLKNQNNILPLDSKALRHVAIIGSHANIAMLSGGGSAQVDPPVGNAIAPPGQGQEKWMSEVWFPASPLHELRVRCPNVAFNFASGDDLQEAAKLAKNSDAVIVFANQWESEAMDLPTLGLSGRQDELIAEVAHANPNTVVVVESGSAVLMPWAGSVKAILETWYSGSRGAAALARVLLGDVNPSGRLPITFPLADRDLPQASIVQPPKASQGQFYGNYEDEQNRKGFPPFDVKYDEGLNVGYKWYAFKGKQVLFPFGFGLSYTTFSYSDLVMSIHGDRVSATMTVRNTGNLSGATVAEIYASLPASAAEPQRLVAWKRVELAAGQSQQVHLDLDPLALSVFDSASERFHRAEGSYEFRGGASSADLPAKTVLNIR</sequence>
<organism evidence="4 5">
    <name type="scientific">Granulicella mallensis</name>
    <dbReference type="NCBI Taxonomy" id="940614"/>
    <lineage>
        <taxon>Bacteria</taxon>
        <taxon>Pseudomonadati</taxon>
        <taxon>Acidobacteriota</taxon>
        <taxon>Terriglobia</taxon>
        <taxon>Terriglobales</taxon>
        <taxon>Acidobacteriaceae</taxon>
        <taxon>Granulicella</taxon>
    </lineage>
</organism>
<dbReference type="SUPFAM" id="SSF51445">
    <property type="entry name" value="(Trans)glycosidases"/>
    <property type="match status" value="1"/>
</dbReference>
<gene>
    <name evidence="4" type="ORF">HDF15_000262</name>
</gene>
<evidence type="ECO:0000259" key="3">
    <source>
        <dbReference type="SMART" id="SM01217"/>
    </source>
</evidence>
<dbReference type="PANTHER" id="PTHR42715">
    <property type="entry name" value="BETA-GLUCOSIDASE"/>
    <property type="match status" value="1"/>
</dbReference>
<accession>A0A7W8E7P2</accession>
<keyword evidence="4" id="KW-0326">Glycosidase</keyword>
<dbReference type="InterPro" id="IPR026891">
    <property type="entry name" value="Fn3-like"/>
</dbReference>
<comment type="caution">
    <text evidence="4">The sequence shown here is derived from an EMBL/GenBank/DDBJ whole genome shotgun (WGS) entry which is preliminary data.</text>
</comment>
<dbReference type="GO" id="GO:0008422">
    <property type="term" value="F:beta-glucosidase activity"/>
    <property type="evidence" value="ECO:0007669"/>
    <property type="project" value="UniProtKB-EC"/>
</dbReference>
<proteinExistence type="inferred from homology"/>
<dbReference type="SUPFAM" id="SSF52279">
    <property type="entry name" value="Beta-D-glucan exohydrolase, C-terminal domain"/>
    <property type="match status" value="1"/>
</dbReference>
<keyword evidence="2 4" id="KW-0378">Hydrolase</keyword>
<dbReference type="EMBL" id="JACHIO010000001">
    <property type="protein sequence ID" value="MBB5061937.1"/>
    <property type="molecule type" value="Genomic_DNA"/>
</dbReference>
<dbReference type="Pfam" id="PF01915">
    <property type="entry name" value="Glyco_hydro_3_C"/>
    <property type="match status" value="1"/>
</dbReference>
<dbReference type="InterPro" id="IPR036962">
    <property type="entry name" value="Glyco_hydro_3_N_sf"/>
</dbReference>
<feature type="domain" description="Fibronectin type III-like" evidence="3">
    <location>
        <begin position="697"/>
        <end position="765"/>
    </location>
</feature>
<dbReference type="InterPro" id="IPR013783">
    <property type="entry name" value="Ig-like_fold"/>
</dbReference>
<dbReference type="Gene3D" id="2.60.40.10">
    <property type="entry name" value="Immunoglobulins"/>
    <property type="match status" value="1"/>
</dbReference>
<name>A0A7W8E7P2_9BACT</name>
<dbReference type="PANTHER" id="PTHR42715:SF10">
    <property type="entry name" value="BETA-GLUCOSIDASE"/>
    <property type="match status" value="1"/>
</dbReference>